<dbReference type="CDD" id="cd00033">
    <property type="entry name" value="CCP"/>
    <property type="match status" value="3"/>
</dbReference>
<dbReference type="InterPro" id="IPR013032">
    <property type="entry name" value="EGF-like_CS"/>
</dbReference>
<feature type="compositionally biased region" description="Low complexity" evidence="8">
    <location>
        <begin position="2277"/>
        <end position="2310"/>
    </location>
</feature>
<keyword evidence="1 6" id="KW-0245">EGF-like domain</keyword>
<dbReference type="InterPro" id="IPR011641">
    <property type="entry name" value="Tyr-kin_ephrin_A/B_rcpt-like"/>
</dbReference>
<evidence type="ECO:0000259" key="12">
    <source>
        <dbReference type="PROSITE" id="PS50234"/>
    </source>
</evidence>
<feature type="domain" description="Sushi" evidence="14">
    <location>
        <begin position="428"/>
        <end position="491"/>
    </location>
</feature>
<proteinExistence type="predicted"/>
<dbReference type="SUPFAM" id="SSF57184">
    <property type="entry name" value="Growth factor receptor domain"/>
    <property type="match status" value="2"/>
</dbReference>
<organism evidence="16 17">
    <name type="scientific">Aplysia californica</name>
    <name type="common">California sea hare</name>
    <dbReference type="NCBI Taxonomy" id="6500"/>
    <lineage>
        <taxon>Eukaryota</taxon>
        <taxon>Metazoa</taxon>
        <taxon>Spiralia</taxon>
        <taxon>Lophotrochozoa</taxon>
        <taxon>Mollusca</taxon>
        <taxon>Gastropoda</taxon>
        <taxon>Heterobranchia</taxon>
        <taxon>Euthyneura</taxon>
        <taxon>Tectipleura</taxon>
        <taxon>Aplysiida</taxon>
        <taxon>Aplysioidea</taxon>
        <taxon>Aplysiidae</taxon>
        <taxon>Aplysia</taxon>
    </lineage>
</organism>
<dbReference type="PROSITE" id="PS00022">
    <property type="entry name" value="EGF_1"/>
    <property type="match status" value="10"/>
</dbReference>
<dbReference type="Pfam" id="PF12661">
    <property type="entry name" value="hEGF"/>
    <property type="match status" value="2"/>
</dbReference>
<keyword evidence="9" id="KW-0812">Transmembrane</keyword>
<feature type="domain" description="EGF-like" evidence="11">
    <location>
        <begin position="2085"/>
        <end position="2124"/>
    </location>
</feature>
<dbReference type="SMART" id="SM00181">
    <property type="entry name" value="EGF"/>
    <property type="match status" value="13"/>
</dbReference>
<feature type="domain" description="Sushi" evidence="14">
    <location>
        <begin position="355"/>
        <end position="427"/>
    </location>
</feature>
<evidence type="ECO:0000259" key="14">
    <source>
        <dbReference type="PROSITE" id="PS50923"/>
    </source>
</evidence>
<feature type="domain" description="EGF-like" evidence="11">
    <location>
        <begin position="1618"/>
        <end position="1654"/>
    </location>
</feature>
<dbReference type="SMART" id="SM01411">
    <property type="entry name" value="Ephrin_rec_like"/>
    <property type="match status" value="4"/>
</dbReference>
<feature type="compositionally biased region" description="Polar residues" evidence="8">
    <location>
        <begin position="1078"/>
        <end position="1117"/>
    </location>
</feature>
<dbReference type="SUPFAM" id="SSF53300">
    <property type="entry name" value="vWA-like"/>
    <property type="match status" value="1"/>
</dbReference>
<dbReference type="RefSeq" id="XP_012934800.1">
    <property type="nucleotide sequence ID" value="XM_013079346.2"/>
</dbReference>
<accession>A0ABM0ZUM3</accession>
<evidence type="ECO:0000256" key="6">
    <source>
        <dbReference type="PROSITE-ProRule" id="PRU00076"/>
    </source>
</evidence>
<feature type="domain" description="Sushi" evidence="14">
    <location>
        <begin position="492"/>
        <end position="555"/>
    </location>
</feature>
<dbReference type="Proteomes" id="UP000694888">
    <property type="component" value="Unplaced"/>
</dbReference>
<feature type="domain" description="HYR" evidence="13">
    <location>
        <begin position="554"/>
        <end position="638"/>
    </location>
</feature>
<evidence type="ECO:0000256" key="1">
    <source>
        <dbReference type="ARBA" id="ARBA00022536"/>
    </source>
</evidence>
<feature type="compositionally biased region" description="Polar residues" evidence="8">
    <location>
        <begin position="2784"/>
        <end position="2809"/>
    </location>
</feature>
<feature type="domain" description="Pentraxin (PTX)" evidence="15">
    <location>
        <begin position="1660"/>
        <end position="1874"/>
    </location>
</feature>
<evidence type="ECO:0000259" key="15">
    <source>
        <dbReference type="PROSITE" id="PS51828"/>
    </source>
</evidence>
<feature type="region of interest" description="Disordered" evidence="8">
    <location>
        <begin position="1078"/>
        <end position="1130"/>
    </location>
</feature>
<evidence type="ECO:0000313" key="17">
    <source>
        <dbReference type="RefSeq" id="XP_012934800.1"/>
    </source>
</evidence>
<dbReference type="Pfam" id="PF00092">
    <property type="entry name" value="VWA"/>
    <property type="match status" value="1"/>
</dbReference>
<dbReference type="Pfam" id="PF07699">
    <property type="entry name" value="Ephrin_rec_like"/>
    <property type="match status" value="4"/>
</dbReference>
<gene>
    <name evidence="17" type="primary">LOC101851711</name>
</gene>
<dbReference type="Gene3D" id="2.10.25.10">
    <property type="entry name" value="Laminin"/>
    <property type="match status" value="11"/>
</dbReference>
<dbReference type="SMART" id="SM00327">
    <property type="entry name" value="VWA"/>
    <property type="match status" value="1"/>
</dbReference>
<dbReference type="Pfam" id="PF00084">
    <property type="entry name" value="Sushi"/>
    <property type="match status" value="3"/>
</dbReference>
<dbReference type="Gene3D" id="2.10.50.10">
    <property type="entry name" value="Tumor Necrosis Factor Receptor, subunit A, domain 2"/>
    <property type="match status" value="4"/>
</dbReference>
<dbReference type="Gene3D" id="2.60.120.200">
    <property type="match status" value="1"/>
</dbReference>
<feature type="domain" description="VWFA" evidence="12">
    <location>
        <begin position="61"/>
        <end position="248"/>
    </location>
</feature>
<dbReference type="Pfam" id="PF00008">
    <property type="entry name" value="EGF"/>
    <property type="match status" value="8"/>
</dbReference>
<keyword evidence="16" id="KW-1185">Reference proteome</keyword>
<feature type="disulfide bond" evidence="6">
    <location>
        <begin position="1644"/>
        <end position="1653"/>
    </location>
</feature>
<feature type="compositionally biased region" description="Basic and acidic residues" evidence="8">
    <location>
        <begin position="1035"/>
        <end position="1044"/>
    </location>
</feature>
<feature type="compositionally biased region" description="Low complexity" evidence="8">
    <location>
        <begin position="2498"/>
        <end position="2509"/>
    </location>
</feature>
<feature type="region of interest" description="Disordered" evidence="8">
    <location>
        <begin position="1004"/>
        <end position="1044"/>
    </location>
</feature>
<feature type="disulfide bond" evidence="6">
    <location>
        <begin position="1983"/>
        <end position="1992"/>
    </location>
</feature>
<dbReference type="InterPro" id="IPR001759">
    <property type="entry name" value="PTX_dom"/>
</dbReference>
<name>A0ABM0ZUM3_APLCA</name>
<dbReference type="InterPro" id="IPR000152">
    <property type="entry name" value="EGF-type_Asp/Asn_hydroxyl_site"/>
</dbReference>
<dbReference type="PROSITE" id="PS50825">
    <property type="entry name" value="HYR"/>
    <property type="match status" value="1"/>
</dbReference>
<dbReference type="Pfam" id="PF13385">
    <property type="entry name" value="Laminin_G_3"/>
    <property type="match status" value="1"/>
</dbReference>
<dbReference type="InterPro" id="IPR018097">
    <property type="entry name" value="EGF_Ca-bd_CS"/>
</dbReference>
<dbReference type="PROSITE" id="PS51828">
    <property type="entry name" value="PTX_2"/>
    <property type="match status" value="1"/>
</dbReference>
<dbReference type="PROSITE" id="PS01186">
    <property type="entry name" value="EGF_2"/>
    <property type="match status" value="8"/>
</dbReference>
<feature type="disulfide bond" evidence="7">
    <location>
        <begin position="398"/>
        <end position="425"/>
    </location>
</feature>
<dbReference type="Gene3D" id="3.40.50.410">
    <property type="entry name" value="von Willebrand factor, type A domain"/>
    <property type="match status" value="1"/>
</dbReference>
<dbReference type="GeneID" id="101851711"/>
<feature type="domain" description="EGF-like" evidence="11">
    <location>
        <begin position="1580"/>
        <end position="1616"/>
    </location>
</feature>
<evidence type="ECO:0000256" key="9">
    <source>
        <dbReference type="SAM" id="Phobius"/>
    </source>
</evidence>
<feature type="disulfide bond" evidence="7">
    <location>
        <begin position="462"/>
        <end position="489"/>
    </location>
</feature>
<evidence type="ECO:0000256" key="10">
    <source>
        <dbReference type="SAM" id="SignalP"/>
    </source>
</evidence>
<feature type="compositionally biased region" description="Basic and acidic residues" evidence="8">
    <location>
        <begin position="2312"/>
        <end position="2330"/>
    </location>
</feature>
<dbReference type="InterPro" id="IPR035976">
    <property type="entry name" value="Sushi/SCR/CCP_sf"/>
</dbReference>
<dbReference type="PANTHER" id="PTHR24049">
    <property type="entry name" value="CRUMBS FAMILY MEMBER"/>
    <property type="match status" value="1"/>
</dbReference>
<evidence type="ECO:0000313" key="16">
    <source>
        <dbReference type="Proteomes" id="UP000694888"/>
    </source>
</evidence>
<dbReference type="PROSITE" id="PS50923">
    <property type="entry name" value="SUSHI"/>
    <property type="match status" value="3"/>
</dbReference>
<dbReference type="InterPro" id="IPR009030">
    <property type="entry name" value="Growth_fac_rcpt_cys_sf"/>
</dbReference>
<evidence type="ECO:0000256" key="2">
    <source>
        <dbReference type="ARBA" id="ARBA00022729"/>
    </source>
</evidence>
<feature type="transmembrane region" description="Helical" evidence="9">
    <location>
        <begin position="2189"/>
        <end position="2212"/>
    </location>
</feature>
<dbReference type="PROSITE" id="PS50026">
    <property type="entry name" value="EGF_3"/>
    <property type="match status" value="11"/>
</dbReference>
<comment type="caution">
    <text evidence="6">Lacks conserved residue(s) required for the propagation of feature annotation.</text>
</comment>
<reference evidence="17" key="1">
    <citation type="submission" date="2025-08" db="UniProtKB">
        <authorList>
            <consortium name="RefSeq"/>
        </authorList>
    </citation>
    <scope>IDENTIFICATION</scope>
</reference>
<dbReference type="InterPro" id="IPR001881">
    <property type="entry name" value="EGF-like_Ca-bd_dom"/>
</dbReference>
<keyword evidence="3" id="KW-0677">Repeat</keyword>
<feature type="region of interest" description="Disordered" evidence="8">
    <location>
        <begin position="939"/>
        <end position="988"/>
    </location>
</feature>
<feature type="chain" id="PRO_5045630248" evidence="10">
    <location>
        <begin position="33"/>
        <end position="2818"/>
    </location>
</feature>
<dbReference type="SUPFAM" id="SSF57196">
    <property type="entry name" value="EGF/Laminin"/>
    <property type="match status" value="7"/>
</dbReference>
<feature type="region of interest" description="Disordered" evidence="8">
    <location>
        <begin position="2274"/>
        <end position="2369"/>
    </location>
</feature>
<dbReference type="PROSITE" id="PS00010">
    <property type="entry name" value="ASX_HYDROXYL"/>
    <property type="match status" value="3"/>
</dbReference>
<dbReference type="InterPro" id="IPR000742">
    <property type="entry name" value="EGF"/>
</dbReference>
<protein>
    <submittedName>
        <fullName evidence="17">Sushi, von Willebrand factor type A, EGF and pentraxin domain-containing protein 1</fullName>
    </submittedName>
</protein>
<dbReference type="SUPFAM" id="SSF57535">
    <property type="entry name" value="Complement control module/SCR domain"/>
    <property type="match status" value="3"/>
</dbReference>
<feature type="region of interest" description="Disordered" evidence="8">
    <location>
        <begin position="2693"/>
        <end position="2818"/>
    </location>
</feature>
<dbReference type="InterPro" id="IPR000436">
    <property type="entry name" value="Sushi_SCR_CCP_dom"/>
</dbReference>
<evidence type="ECO:0000256" key="8">
    <source>
        <dbReference type="SAM" id="MobiDB-lite"/>
    </source>
</evidence>
<feature type="disulfide bond" evidence="6">
    <location>
        <begin position="1493"/>
        <end position="1502"/>
    </location>
</feature>
<dbReference type="PROSITE" id="PS50234">
    <property type="entry name" value="VWFA"/>
    <property type="match status" value="1"/>
</dbReference>
<evidence type="ECO:0000259" key="11">
    <source>
        <dbReference type="PROSITE" id="PS50026"/>
    </source>
</evidence>
<feature type="disulfide bond" evidence="6">
    <location>
        <begin position="1926"/>
        <end position="1943"/>
    </location>
</feature>
<keyword evidence="2 10" id="KW-0732">Signal</keyword>
<feature type="domain" description="EGF-like" evidence="11">
    <location>
        <begin position="1505"/>
        <end position="1541"/>
    </location>
</feature>
<feature type="domain" description="EGF-like" evidence="11">
    <location>
        <begin position="2034"/>
        <end position="2082"/>
    </location>
</feature>
<feature type="domain" description="EGF-like" evidence="11">
    <location>
        <begin position="1957"/>
        <end position="1993"/>
    </location>
</feature>
<keyword evidence="9" id="KW-0472">Membrane</keyword>
<feature type="disulfide bond" evidence="6">
    <location>
        <begin position="1606"/>
        <end position="1615"/>
    </location>
</feature>
<dbReference type="InterPro" id="IPR051022">
    <property type="entry name" value="Notch_Cell-Fate_Det"/>
</dbReference>
<feature type="signal peptide" evidence="10">
    <location>
        <begin position="1"/>
        <end position="32"/>
    </location>
</feature>
<feature type="disulfide bond" evidence="6">
    <location>
        <begin position="1945"/>
        <end position="1954"/>
    </location>
</feature>
<feature type="domain" description="EGF-like" evidence="11">
    <location>
        <begin position="1917"/>
        <end position="1955"/>
    </location>
</feature>
<feature type="disulfide bond" evidence="6">
    <location>
        <begin position="2072"/>
        <end position="2081"/>
    </location>
</feature>
<dbReference type="InterPro" id="IPR036465">
    <property type="entry name" value="vWFA_dom_sf"/>
</dbReference>
<dbReference type="SMART" id="SM00032">
    <property type="entry name" value="CCP"/>
    <property type="match status" value="4"/>
</dbReference>
<dbReference type="SUPFAM" id="SSF49899">
    <property type="entry name" value="Concanavalin A-like lectins/glucanases"/>
    <property type="match status" value="1"/>
</dbReference>
<dbReference type="SMART" id="SM00159">
    <property type="entry name" value="PTX"/>
    <property type="match status" value="1"/>
</dbReference>
<keyword evidence="4 6" id="KW-1015">Disulfide bond</keyword>
<dbReference type="InterPro" id="IPR013320">
    <property type="entry name" value="ConA-like_dom_sf"/>
</dbReference>
<evidence type="ECO:0000256" key="3">
    <source>
        <dbReference type="ARBA" id="ARBA00022737"/>
    </source>
</evidence>
<feature type="compositionally biased region" description="Basic and acidic residues" evidence="8">
    <location>
        <begin position="2707"/>
        <end position="2726"/>
    </location>
</feature>
<feature type="disulfide bond" evidence="6">
    <location>
        <begin position="1455"/>
        <end position="1464"/>
    </location>
</feature>
<feature type="disulfide bond" evidence="6">
    <location>
        <begin position="1531"/>
        <end position="1540"/>
    </location>
</feature>
<sequence length="2818" mass="306452">MVTTRFWRTVCPAHSQLPVAFFALLLLLPVDCSERTEDMSEGREILQSLYQNPSVSYRPLDLVFVLDRSASVSRAGWDAMLRFVSSLLEHFTVDPNNTRVAVITYATFATIDIDGIRTGSHTKCSLNARLERHTLRKVPGGYSAAHSALMLAASILVDSRRDSRKAVIVVTDGKSNIGPPPVRAAVYLRSLVWDPQWNTTSDGPQLQLYAFGVRHAYMPEVRSLAWPQTNHSFYVPDFRHFAMLARSLHDDEQTETWRVAGQGSLCGGLCHEQAICACATRQGRYTCVCKEGYQGDGITCTACPRGTYKGGVSPSRCASCPANSSTQHEAAIAVSQCVCRPSLYREAPGEPCHARKCPPLQDIDHGHSFHVKGRVYDELPDTGRPCLNTPDSSCHFRCDVGFRLDGHPGLVCFPNGSWVGSVPQCQVVDCGQLEYHNQFSSRGRVEYLNDSTTYESQVEVVCLTGWRLFGDSRRTCASTGLWSGTQAWCVETLCPALHVSPGLTISPSTCSHSRQTPGSLCEMSCGTGYRQDGPASVRCLDTGQWSPPTPGICTDLESPQITCPEDISTPITSANFALVHWDSPPAQASDNSGHVTVHVLGVVENPVRLTVGYHQLQYVARDMAGNEAHCTRGVTVTDFTVHLVTCPEAAITQEMTSHQATATWPEVVFADHRNVTVPHTCTPENGSLLPAGEYTVTCSPADIRHRDAVCQFRLLLTRPECKIPSPPHRGSVSCSPTPTSLQTCVPHCRQGYAFHQVAQNVYVCDLNGRWRLRHGTFWPDCSRRYFPHKAELRGRAKFYFEGGDCVSARAEIAEMFRNTLQDLSWEVCGDETCNVEDVIVYCGTDSKKKRRRREVQRKPRGLTISEGIFKNTTSLRFASKEEISSEKQEIRNQRKQFQFFTKEIRNKLDDHIDRETPSSVLFPSTTSFKARVKRFDPFSSRRELQDMGTPFQRDSDQRNRGASHSETSAGRPEKDTDSVDKGPDEKEIKRDLFYMSDDAFEKSGFTPDMQAFHQSPTKGYLSDDGKRPVQSASNKYREGRSWRSADTAREYIDTTTPSSSALNMNPFVQFLGFSSTTATGDSPANSNVEGTTAPSSLEPFPQNSTVNDQNGTTNFPANSSQNSSNEEESDTLPWKLFDEMDNSNNTSNSDPWDSWLAKDIDRGASGANTSTSQVEIEFLIQASLAADNMTASSQYTLLNTLADVQDSLTIKWDSSFSNETQQDGDRQSDNGTLVSSGGLSFDMPEVISCRSGHVTQIDLMNQIQTCVACPAGSRYDPEDDRCITCQIGEYQPQAAQMNCLECPANTTTVNHGAVNSSQCAALCSPGEFSSSGLAPCQKCPRHSYQPFRSASACLRCPAGRHTQHPGAVHRSQCLHLCGPGNYSETGLVPCQPCPRGSYQPEAGATECYLCEGTETTEGEGVTNSSACTAQYVCNDTFCEHGGQCVLVNETAWCVCQAGYTGARCEESVDNCLGQPCLNLGSCQNEVSGFSCLCTPGFSGPTCEVDIDECMSSPCQNGGSCLDQATGYSCFCPAGWTGAHCEVEVKVCTEVTCVHGSCEESDGSPNCVCSPGYAGSSCNVTFDLCSSHPCMHAGACNTLIGGFECLCLPGFIGSLCETQINPCDSNPCSEGSTCINAQLSYLCKCPAGRSGVSCDEEVSPDYDLVFQPRAPDGQFVSLPPELMPDLTSMTLCAWFRPLPLAAFASLVTFNLLRTPNLNPSWREDGGPRDFDVTFAIRHTDQIMVQIFDEEKMTNVSLPPFTWSHLCAIWDSGEDAWAVFLNGSSVAAGGLDLPLPLIPGDTSVVLGQRNPYHRDQAWEVYEGEITQLNVYGRVLTSPEIRSIAGTCSPTPGDVIAWTQFLPYIRGDLVIREGSHCQDVNECFFPEVFPCGSRQCLDLLGSYVCSECLQGYSGPNCDEPEDECLSDVCAEGATCVDGPEPLDFQCFCPAGFTGLLCEIRIDLCESAPCQNGGTCTPAVNDFSCACPDQLMGPLCEHPASSCLPNPCQHRGVCVEENGVHFRCRCADDYTGSFCQDKMSWCQRNPCMNGGSCVEVTSFANDNQILPAEQNYVCRCEHGWTGDRCEVRVEPSCDLSPCVNGGTCLPSPSGYTCVCQDRRGIQWDENCEVLNPCLSQTCPNNTVCVWLANHTAQCQCPHAGECPEWTVLPSGGEGDVSKIDDNTPQRDSGVLPVWATVAISCACIVLLCLPVMIFCLRRRAKTRAKQVALTIDTDLSMDHVTNHGFQPDEDRIEESTYAELSDDCSWPQLDTIRQLPRTGDSSMAHASASTSARKVSSTSSGSFASLRSSVSRATSSRRDETSQLLLHEHGKGEGESNLGFDPEDDYLVPEPATKRRGNNAMTETSMTPMHDGKLDEDNKPEQIRHKAAVHNVYVNMQSRDSAPQGVEGLKEQENKGGFQMVENPGYIPTGDVARIQPGLNTATNVGISSLPFDTYFINPARAQRSGPVTGDYVNEISNRGSFSSGVTVEGRSKGEPSPSPGSPQGSSQEQNPSLRPPPTKGAGSSAIHSSYIPFTDKITLNTVKENSEVPNTSPPAIGSALMGVKPSIPYPLRTQVSRGQERNSFPPTTGVQAKSMPYVELGATNQHSLQHGMSSDQFLPEYLELSNAQNPPADYSKPETFPPLHGKGKTNLRQLNVASDTLTGRSTGASPFLSKEGKATSTIGVLEDFTSNLPKIDKAESKAPYKPKPPPKVEIHDFHREGKSGDRGRGDALTSHNASRSAGGLTRLEDHITGGHKSGPSQTDLGGAGVIKDAGNTGPRGGKLATGTWRNNGQRSGRKQNTSQSSGVAQTRSLPPLPSDTD</sequence>
<feature type="disulfide bond" evidence="6">
    <location>
        <begin position="2022"/>
        <end position="2031"/>
    </location>
</feature>
<dbReference type="InterPro" id="IPR002035">
    <property type="entry name" value="VWF_A"/>
</dbReference>
<dbReference type="PROSITE" id="PS01187">
    <property type="entry name" value="EGF_CA"/>
    <property type="match status" value="2"/>
</dbReference>
<keyword evidence="7" id="KW-0768">Sushi</keyword>
<feature type="disulfide bond" evidence="6">
    <location>
        <begin position="1568"/>
        <end position="1577"/>
    </location>
</feature>
<dbReference type="PANTHER" id="PTHR24049:SF22">
    <property type="entry name" value="DROSOPHILA CRUMBS HOMOLOG"/>
    <property type="match status" value="1"/>
</dbReference>
<evidence type="ECO:0000259" key="13">
    <source>
        <dbReference type="PROSITE" id="PS50825"/>
    </source>
</evidence>
<dbReference type="InterPro" id="IPR003410">
    <property type="entry name" value="HYR_dom"/>
</dbReference>
<feature type="domain" description="EGF-like" evidence="11">
    <location>
        <begin position="1995"/>
        <end position="2032"/>
    </location>
</feature>
<feature type="domain" description="EGF-like" evidence="11">
    <location>
        <begin position="1429"/>
        <end position="1465"/>
    </location>
</feature>
<dbReference type="Gene3D" id="2.10.70.10">
    <property type="entry name" value="Complement Module, domain 1"/>
    <property type="match status" value="3"/>
</dbReference>
<feature type="compositionally biased region" description="Basic and acidic residues" evidence="8">
    <location>
        <begin position="971"/>
        <end position="988"/>
    </location>
</feature>
<feature type="disulfide bond" evidence="6">
    <location>
        <begin position="1547"/>
        <end position="1557"/>
    </location>
</feature>
<dbReference type="CDD" id="cd01450">
    <property type="entry name" value="vWFA_subfamily_ECM"/>
    <property type="match status" value="1"/>
</dbReference>
<evidence type="ECO:0000256" key="7">
    <source>
        <dbReference type="PROSITE-ProRule" id="PRU00302"/>
    </source>
</evidence>
<evidence type="ECO:0000256" key="4">
    <source>
        <dbReference type="ARBA" id="ARBA00023157"/>
    </source>
</evidence>
<feature type="region of interest" description="Disordered" evidence="8">
    <location>
        <begin position="2474"/>
        <end position="2523"/>
    </location>
</feature>
<keyword evidence="9" id="KW-1133">Transmembrane helix</keyword>
<evidence type="ECO:0000256" key="5">
    <source>
        <dbReference type="ARBA" id="ARBA00023180"/>
    </source>
</evidence>
<dbReference type="SMART" id="SM00179">
    <property type="entry name" value="EGF_CA"/>
    <property type="match status" value="10"/>
</dbReference>
<feature type="domain" description="EGF-like" evidence="11">
    <location>
        <begin position="1467"/>
        <end position="1503"/>
    </location>
</feature>
<dbReference type="Pfam" id="PF02494">
    <property type="entry name" value="HYR"/>
    <property type="match status" value="1"/>
</dbReference>
<feature type="domain" description="EGF-like" evidence="11">
    <location>
        <begin position="1543"/>
        <end position="1578"/>
    </location>
</feature>
<dbReference type="CDD" id="cd00054">
    <property type="entry name" value="EGF_CA"/>
    <property type="match status" value="7"/>
</dbReference>
<keyword evidence="5" id="KW-0325">Glycoprotein</keyword>